<evidence type="ECO:0000256" key="7">
    <source>
        <dbReference type="ARBA" id="ARBA00022777"/>
    </source>
</evidence>
<keyword evidence="3" id="KW-0963">Cytoplasm</keyword>
<dbReference type="CDD" id="cd00006">
    <property type="entry name" value="PTS_IIA_man"/>
    <property type="match status" value="1"/>
</dbReference>
<protein>
    <submittedName>
        <fullName evidence="9">PTS sugar transporter subunit IIA</fullName>
    </submittedName>
</protein>
<evidence type="ECO:0000256" key="1">
    <source>
        <dbReference type="ARBA" id="ARBA00004496"/>
    </source>
</evidence>
<dbReference type="Pfam" id="PF03610">
    <property type="entry name" value="EIIA-man"/>
    <property type="match status" value="1"/>
</dbReference>
<dbReference type="SUPFAM" id="SSF53062">
    <property type="entry name" value="PTS system fructose IIA component-like"/>
    <property type="match status" value="1"/>
</dbReference>
<evidence type="ECO:0000256" key="6">
    <source>
        <dbReference type="ARBA" id="ARBA00022683"/>
    </source>
</evidence>
<evidence type="ECO:0000256" key="4">
    <source>
        <dbReference type="ARBA" id="ARBA00022597"/>
    </source>
</evidence>
<gene>
    <name evidence="9" type="ORF">ACFPTN_03780</name>
</gene>
<evidence type="ECO:0000313" key="10">
    <source>
        <dbReference type="Proteomes" id="UP001595974"/>
    </source>
</evidence>
<name>A0ABW1AMV8_9RHOO</name>
<dbReference type="Gene3D" id="3.40.50.510">
    <property type="entry name" value="Phosphotransferase system, mannose-type IIA component"/>
    <property type="match status" value="1"/>
</dbReference>
<keyword evidence="2" id="KW-0813">Transport</keyword>
<dbReference type="InterPro" id="IPR036662">
    <property type="entry name" value="PTS_EIIA_man-typ_sf"/>
</dbReference>
<dbReference type="Proteomes" id="UP001595974">
    <property type="component" value="Unassembled WGS sequence"/>
</dbReference>
<evidence type="ECO:0000256" key="5">
    <source>
        <dbReference type="ARBA" id="ARBA00022679"/>
    </source>
</evidence>
<keyword evidence="7" id="KW-0418">Kinase</keyword>
<organism evidence="9 10">
    <name type="scientific">Thauera sinica</name>
    <dbReference type="NCBI Taxonomy" id="2665146"/>
    <lineage>
        <taxon>Bacteria</taxon>
        <taxon>Pseudomonadati</taxon>
        <taxon>Pseudomonadota</taxon>
        <taxon>Betaproteobacteria</taxon>
        <taxon>Rhodocyclales</taxon>
        <taxon>Zoogloeaceae</taxon>
        <taxon>Thauera</taxon>
    </lineage>
</organism>
<dbReference type="InterPro" id="IPR004701">
    <property type="entry name" value="PTS_EIIA_man-typ"/>
</dbReference>
<dbReference type="PROSITE" id="PS51096">
    <property type="entry name" value="PTS_EIIA_TYPE_4"/>
    <property type="match status" value="1"/>
</dbReference>
<evidence type="ECO:0000259" key="8">
    <source>
        <dbReference type="PROSITE" id="PS51096"/>
    </source>
</evidence>
<accession>A0ABW1AMV8</accession>
<keyword evidence="10" id="KW-1185">Reference proteome</keyword>
<sequence length="129" mass="13803">MIGIFLVTHGTLGESLIQCACHVLNKRPPQIVQLGLAAQDDPLDILPTARQMLGWADSGEGVLLLTDIYGATPCNVAAKLLEPGRVEGISGVNLPMLLRVLTYRDRDMTNLLQRAVSGGCDGVLHMKNG</sequence>
<reference evidence="10" key="1">
    <citation type="journal article" date="2019" name="Int. J. Syst. Evol. Microbiol.">
        <title>The Global Catalogue of Microorganisms (GCM) 10K type strain sequencing project: providing services to taxonomists for standard genome sequencing and annotation.</title>
        <authorList>
            <consortium name="The Broad Institute Genomics Platform"/>
            <consortium name="The Broad Institute Genome Sequencing Center for Infectious Disease"/>
            <person name="Wu L."/>
            <person name="Ma J."/>
        </authorList>
    </citation>
    <scope>NUCLEOTIDE SEQUENCE [LARGE SCALE GENOMIC DNA]</scope>
    <source>
        <strain evidence="10">SHR3</strain>
    </source>
</reference>
<keyword evidence="6" id="KW-0598">Phosphotransferase system</keyword>
<comment type="subcellular location">
    <subcellularLocation>
        <location evidence="1">Cytoplasm</location>
    </subcellularLocation>
</comment>
<dbReference type="RefSeq" id="WP_096450640.1">
    <property type="nucleotide sequence ID" value="NZ_JBHSOG010000011.1"/>
</dbReference>
<evidence type="ECO:0000313" key="9">
    <source>
        <dbReference type="EMBL" id="MFC5768486.1"/>
    </source>
</evidence>
<dbReference type="EMBL" id="JBHSOG010000011">
    <property type="protein sequence ID" value="MFC5768486.1"/>
    <property type="molecule type" value="Genomic_DNA"/>
</dbReference>
<feature type="domain" description="PTS EIIA type-4" evidence="8">
    <location>
        <begin position="1"/>
        <end position="123"/>
    </location>
</feature>
<keyword evidence="5" id="KW-0808">Transferase</keyword>
<comment type="caution">
    <text evidence="9">The sequence shown here is derived from an EMBL/GenBank/DDBJ whole genome shotgun (WGS) entry which is preliminary data.</text>
</comment>
<dbReference type="InterPro" id="IPR033887">
    <property type="entry name" value="PTS_IIA_man"/>
</dbReference>
<evidence type="ECO:0000256" key="3">
    <source>
        <dbReference type="ARBA" id="ARBA00022490"/>
    </source>
</evidence>
<dbReference type="PANTHER" id="PTHR33799">
    <property type="entry name" value="PTS PERMEASE-RELATED-RELATED"/>
    <property type="match status" value="1"/>
</dbReference>
<dbReference type="InterPro" id="IPR051471">
    <property type="entry name" value="Bacterial_PTS_sugar_comp"/>
</dbReference>
<proteinExistence type="predicted"/>
<evidence type="ECO:0000256" key="2">
    <source>
        <dbReference type="ARBA" id="ARBA00022448"/>
    </source>
</evidence>
<dbReference type="PANTHER" id="PTHR33799:SF1">
    <property type="entry name" value="PTS SYSTEM MANNOSE-SPECIFIC EIIAB COMPONENT-RELATED"/>
    <property type="match status" value="1"/>
</dbReference>
<keyword evidence="4 9" id="KW-0762">Sugar transport</keyword>